<dbReference type="EMBL" id="OGUS01000003">
    <property type="protein sequence ID" value="SPC05020.1"/>
    <property type="molecule type" value="Genomic_DNA"/>
</dbReference>
<evidence type="ECO:0000313" key="2">
    <source>
        <dbReference type="EMBL" id="SPC05020.1"/>
    </source>
</evidence>
<sequence>MTHLSIPGTIRAAGNGTRAGTRTGAPRNRRALRSLLVSCAMLSFAAAPVQARLPAPTPEQQQAAEAKKAKEAETARQQADALTRVQDQLAARFGKGATATGATDPGKVPQKAAEAPRSTGPQGGTSPSAEAHSGEAARR</sequence>
<evidence type="ECO:0000313" key="4">
    <source>
        <dbReference type="Proteomes" id="UP000256862"/>
    </source>
</evidence>
<evidence type="ECO:0000313" key="3">
    <source>
        <dbReference type="EMBL" id="SPC20709.1"/>
    </source>
</evidence>
<evidence type="ECO:0000256" key="1">
    <source>
        <dbReference type="SAM" id="MobiDB-lite"/>
    </source>
</evidence>
<dbReference type="Proteomes" id="UP000256862">
    <property type="component" value="Plasmid CO2235_mp"/>
</dbReference>
<name>A0A375GIL7_9BURK</name>
<feature type="compositionally biased region" description="Basic and acidic residues" evidence="1">
    <location>
        <begin position="65"/>
        <end position="74"/>
    </location>
</feature>
<organism evidence="3">
    <name type="scientific">Cupriavidus oxalaticus</name>
    <dbReference type="NCBI Taxonomy" id="96344"/>
    <lineage>
        <taxon>Bacteria</taxon>
        <taxon>Pseudomonadati</taxon>
        <taxon>Pseudomonadota</taxon>
        <taxon>Betaproteobacteria</taxon>
        <taxon>Burkholderiales</taxon>
        <taxon>Burkholderiaceae</taxon>
        <taxon>Cupriavidus</taxon>
    </lineage>
</organism>
<feature type="region of interest" description="Disordered" evidence="1">
    <location>
        <begin position="1"/>
        <end position="26"/>
    </location>
</feature>
<reference evidence="4" key="1">
    <citation type="submission" date="2018-01" db="EMBL/GenBank/DDBJ databases">
        <authorList>
            <person name="Gaut B.S."/>
            <person name="Morton B.R."/>
            <person name="Clegg M.T."/>
            <person name="Duvall M.R."/>
        </authorList>
    </citation>
    <scope>NUCLEOTIDE SEQUENCE [LARGE SCALE GENOMIC DNA]</scope>
</reference>
<feature type="region of interest" description="Disordered" evidence="1">
    <location>
        <begin position="52"/>
        <end position="80"/>
    </location>
</feature>
<protein>
    <submittedName>
        <fullName evidence="3">Uncharacterized protein</fullName>
    </submittedName>
</protein>
<dbReference type="RefSeq" id="WP_063237484.1">
    <property type="nucleotide sequence ID" value="NZ_CP069809.1"/>
</dbReference>
<reference evidence="3" key="2">
    <citation type="submission" date="2018-01" db="EMBL/GenBank/DDBJ databases">
        <authorList>
            <person name="Clerissi C."/>
        </authorList>
    </citation>
    <scope>NUCLEOTIDE SEQUENCE</scope>
    <source>
        <strain evidence="3">Cupriavidus oxalaticus LMG 2235</strain>
    </source>
</reference>
<dbReference type="EMBL" id="OGUS01000139">
    <property type="protein sequence ID" value="SPC20709.1"/>
    <property type="molecule type" value="Genomic_DNA"/>
</dbReference>
<feature type="region of interest" description="Disordered" evidence="1">
    <location>
        <begin position="93"/>
        <end position="139"/>
    </location>
</feature>
<gene>
    <name evidence="3" type="ORF">CO2235_MP40065</name>
    <name evidence="2" type="ORF">CO2235_U1000008</name>
</gene>
<comment type="caution">
    <text evidence="3">The sequence shown here is derived from an EMBL/GenBank/DDBJ whole genome shotgun (WGS) entry which is preliminary data.</text>
</comment>
<accession>A0A375GIL7</accession>
<dbReference type="GeneID" id="303490143"/>
<dbReference type="AlphaFoldDB" id="A0A375GIL7"/>
<proteinExistence type="predicted"/>
<feature type="compositionally biased region" description="Low complexity" evidence="1">
    <location>
        <begin position="8"/>
        <end position="26"/>
    </location>
</feature>